<gene>
    <name evidence="3" type="ORF">RIF29_19221</name>
</gene>
<keyword evidence="4" id="KW-1185">Reference proteome</keyword>
<dbReference type="SUPFAM" id="SSF52777">
    <property type="entry name" value="CoA-dependent acyltransferases"/>
    <property type="match status" value="1"/>
</dbReference>
<dbReference type="EMBL" id="JAYWIO010000004">
    <property type="protein sequence ID" value="KAK7266572.1"/>
    <property type="molecule type" value="Genomic_DNA"/>
</dbReference>
<dbReference type="Pfam" id="PF02458">
    <property type="entry name" value="Transferase"/>
    <property type="match status" value="2"/>
</dbReference>
<dbReference type="InterPro" id="IPR051504">
    <property type="entry name" value="Plant_metabolite_acyltrans"/>
</dbReference>
<reference evidence="3 4" key="1">
    <citation type="submission" date="2024-01" db="EMBL/GenBank/DDBJ databases">
        <title>The genomes of 5 underutilized Papilionoideae crops provide insights into root nodulation and disease resistanc.</title>
        <authorList>
            <person name="Yuan L."/>
        </authorList>
    </citation>
    <scope>NUCLEOTIDE SEQUENCE [LARGE SCALE GENOMIC DNA]</scope>
    <source>
        <strain evidence="3">ZHUSHIDOU_FW_LH</strain>
        <tissue evidence="3">Leaf</tissue>
    </source>
</reference>
<dbReference type="InterPro" id="IPR023213">
    <property type="entry name" value="CAT-like_dom_sf"/>
</dbReference>
<dbReference type="Proteomes" id="UP001372338">
    <property type="component" value="Unassembled WGS sequence"/>
</dbReference>
<accession>A0AAN9I5B5</accession>
<dbReference type="PANTHER" id="PTHR31625">
    <property type="match status" value="1"/>
</dbReference>
<sequence length="446" mass="49857">MDQEKSLKVEVFLVEPPKVATSSSSSSTQTSLPLTFFDLLWLRFPPSERLFIYEFPHATSSFFDSVLPNLKHSLQLTLEHFLPLAGNITWPLDSPSPIINYVPGDAVSFTVAESDPMLISMIFVPISVRQRNVFLSYPTWKLHMKKHLHWPCKSLSWAYACSKQLIESPLPSLSLSLPQHLTPYFDRSVTRDPRGILQVFVNEVLKQGGPNNRSLKVRESMNDRLEADAVRGLFELSPWHIEKLKQNAQSSTTKLKAKVVSTFSVTCAHMLACLVKLDEPKANNVGFIFAVDCRSRLDPPIPPPYFGNCIWGQIATVKSINLLGNEGFINALEGIMEALNIIVEDDVLSGAETWTSITEETFKEYKIYSVAGSPRFDVYGVDFGWGKPNKAEIITIDKTGAFAISDSSRNKGGIEIGLTLNKREMDAFSKIFAQALESLVSFETSQ</sequence>
<keyword evidence="1" id="KW-0808">Transferase</keyword>
<keyword evidence="2" id="KW-0012">Acyltransferase</keyword>
<dbReference type="GO" id="GO:0016747">
    <property type="term" value="F:acyltransferase activity, transferring groups other than amino-acyl groups"/>
    <property type="evidence" value="ECO:0007669"/>
    <property type="project" value="UniProtKB-ARBA"/>
</dbReference>
<evidence type="ECO:0000313" key="4">
    <source>
        <dbReference type="Proteomes" id="UP001372338"/>
    </source>
</evidence>
<organism evidence="3 4">
    <name type="scientific">Crotalaria pallida</name>
    <name type="common">Smooth rattlebox</name>
    <name type="synonym">Crotalaria striata</name>
    <dbReference type="NCBI Taxonomy" id="3830"/>
    <lineage>
        <taxon>Eukaryota</taxon>
        <taxon>Viridiplantae</taxon>
        <taxon>Streptophyta</taxon>
        <taxon>Embryophyta</taxon>
        <taxon>Tracheophyta</taxon>
        <taxon>Spermatophyta</taxon>
        <taxon>Magnoliopsida</taxon>
        <taxon>eudicotyledons</taxon>
        <taxon>Gunneridae</taxon>
        <taxon>Pentapetalae</taxon>
        <taxon>rosids</taxon>
        <taxon>fabids</taxon>
        <taxon>Fabales</taxon>
        <taxon>Fabaceae</taxon>
        <taxon>Papilionoideae</taxon>
        <taxon>50 kb inversion clade</taxon>
        <taxon>genistoids sensu lato</taxon>
        <taxon>core genistoids</taxon>
        <taxon>Crotalarieae</taxon>
        <taxon>Crotalaria</taxon>
    </lineage>
</organism>
<evidence type="ECO:0000313" key="3">
    <source>
        <dbReference type="EMBL" id="KAK7266572.1"/>
    </source>
</evidence>
<dbReference type="Gene3D" id="3.30.559.10">
    <property type="entry name" value="Chloramphenicol acetyltransferase-like domain"/>
    <property type="match status" value="2"/>
</dbReference>
<evidence type="ECO:0000256" key="1">
    <source>
        <dbReference type="ARBA" id="ARBA00022679"/>
    </source>
</evidence>
<proteinExistence type="predicted"/>
<evidence type="ECO:0000256" key="2">
    <source>
        <dbReference type="ARBA" id="ARBA00023315"/>
    </source>
</evidence>
<dbReference type="AlphaFoldDB" id="A0AAN9I5B5"/>
<comment type="caution">
    <text evidence="3">The sequence shown here is derived from an EMBL/GenBank/DDBJ whole genome shotgun (WGS) entry which is preliminary data.</text>
</comment>
<protein>
    <submittedName>
        <fullName evidence="3">Uncharacterized protein</fullName>
    </submittedName>
</protein>
<name>A0AAN9I5B5_CROPI</name>